<gene>
    <name evidence="1" type="ORF">Patl1_27699</name>
</gene>
<proteinExistence type="predicted"/>
<evidence type="ECO:0000313" key="1">
    <source>
        <dbReference type="EMBL" id="KAJ0097887.1"/>
    </source>
</evidence>
<evidence type="ECO:0000313" key="2">
    <source>
        <dbReference type="Proteomes" id="UP001164250"/>
    </source>
</evidence>
<reference evidence="2" key="1">
    <citation type="journal article" date="2023" name="G3 (Bethesda)">
        <title>Genome assembly and association tests identify interacting loci associated with vigor, precocity, and sex in interspecific pistachio rootstocks.</title>
        <authorList>
            <person name="Palmer W."/>
            <person name="Jacygrad E."/>
            <person name="Sagayaradj S."/>
            <person name="Cavanaugh K."/>
            <person name="Han R."/>
            <person name="Bertier L."/>
            <person name="Beede B."/>
            <person name="Kafkas S."/>
            <person name="Golino D."/>
            <person name="Preece J."/>
            <person name="Michelmore R."/>
        </authorList>
    </citation>
    <scope>NUCLEOTIDE SEQUENCE [LARGE SCALE GENOMIC DNA]</scope>
</reference>
<sequence>MAATSATTFSVGSAISFGPKASQLPHSKPFGVRFNSKNSLANFGGLKARTFVSVNRDLFHEQGDSSTSSSFAQNAQKPNQTQDGLHPVLHSKWQFLEPWRDRSTLGTSCQDVSISVTLHLYDIANVKGVVSRSRHRNTPSQVLDYTGSFELANCLKGVNVVVIPALVFQENWDDS</sequence>
<name>A0ACC1BG16_9ROSI</name>
<organism evidence="1 2">
    <name type="scientific">Pistacia atlantica</name>
    <dbReference type="NCBI Taxonomy" id="434234"/>
    <lineage>
        <taxon>Eukaryota</taxon>
        <taxon>Viridiplantae</taxon>
        <taxon>Streptophyta</taxon>
        <taxon>Embryophyta</taxon>
        <taxon>Tracheophyta</taxon>
        <taxon>Spermatophyta</taxon>
        <taxon>Magnoliopsida</taxon>
        <taxon>eudicotyledons</taxon>
        <taxon>Gunneridae</taxon>
        <taxon>Pentapetalae</taxon>
        <taxon>rosids</taxon>
        <taxon>malvids</taxon>
        <taxon>Sapindales</taxon>
        <taxon>Anacardiaceae</taxon>
        <taxon>Pistacia</taxon>
    </lineage>
</organism>
<accession>A0ACC1BG16</accession>
<dbReference type="EMBL" id="CM047901">
    <property type="protein sequence ID" value="KAJ0097887.1"/>
    <property type="molecule type" value="Genomic_DNA"/>
</dbReference>
<dbReference type="Proteomes" id="UP001164250">
    <property type="component" value="Chromosome 5"/>
</dbReference>
<comment type="caution">
    <text evidence="1">The sequence shown here is derived from an EMBL/GenBank/DDBJ whole genome shotgun (WGS) entry which is preliminary data.</text>
</comment>
<keyword evidence="2" id="KW-1185">Reference proteome</keyword>
<protein>
    <submittedName>
        <fullName evidence="1">Uncharacterized protein</fullName>
    </submittedName>
</protein>